<evidence type="ECO:0000259" key="4">
    <source>
        <dbReference type="PROSITE" id="PS51118"/>
    </source>
</evidence>
<evidence type="ECO:0000256" key="2">
    <source>
        <dbReference type="ARBA" id="ARBA00023125"/>
    </source>
</evidence>
<evidence type="ECO:0000313" key="5">
    <source>
        <dbReference type="EMBL" id="ACU62563.1"/>
    </source>
</evidence>
<dbReference type="Pfam" id="PF01638">
    <property type="entry name" value="HxlR"/>
    <property type="match status" value="1"/>
</dbReference>
<dbReference type="KEGG" id="cpi:Cpin_5131"/>
<dbReference type="EMBL" id="CP001699">
    <property type="protein sequence ID" value="ACU62563.1"/>
    <property type="molecule type" value="Genomic_DNA"/>
</dbReference>
<proteinExistence type="predicted"/>
<feature type="domain" description="HTH hxlR-type" evidence="4">
    <location>
        <begin position="6"/>
        <end position="111"/>
    </location>
</feature>
<reference evidence="5 6" key="2">
    <citation type="journal article" date="2010" name="Stand. Genomic Sci.">
        <title>Complete genome sequence of Chitinophaga pinensis type strain (UQM 2034).</title>
        <authorList>
            <person name="Glavina Del Rio T."/>
            <person name="Abt B."/>
            <person name="Spring S."/>
            <person name="Lapidus A."/>
            <person name="Nolan M."/>
            <person name="Tice H."/>
            <person name="Copeland A."/>
            <person name="Cheng J.F."/>
            <person name="Chen F."/>
            <person name="Bruce D."/>
            <person name="Goodwin L."/>
            <person name="Pitluck S."/>
            <person name="Ivanova N."/>
            <person name="Mavromatis K."/>
            <person name="Mikhailova N."/>
            <person name="Pati A."/>
            <person name="Chen A."/>
            <person name="Palaniappan K."/>
            <person name="Land M."/>
            <person name="Hauser L."/>
            <person name="Chang Y.J."/>
            <person name="Jeffries C.D."/>
            <person name="Chain P."/>
            <person name="Saunders E."/>
            <person name="Detter J.C."/>
            <person name="Brettin T."/>
            <person name="Rohde M."/>
            <person name="Goker M."/>
            <person name="Bristow J."/>
            <person name="Eisen J.A."/>
            <person name="Markowitz V."/>
            <person name="Hugenholtz P."/>
            <person name="Kyrpides N.C."/>
            <person name="Klenk H.P."/>
            <person name="Lucas S."/>
        </authorList>
    </citation>
    <scope>NUCLEOTIDE SEQUENCE [LARGE SCALE GENOMIC DNA]</scope>
    <source>
        <strain evidence="6">ATCC 43595 / DSM 2588 / LMG 13176 / NBRC 15968 / NCIMB 11800 / UQM 2034</strain>
    </source>
</reference>
<evidence type="ECO:0000313" key="6">
    <source>
        <dbReference type="Proteomes" id="UP000002215"/>
    </source>
</evidence>
<dbReference type="PANTHER" id="PTHR33204:SF18">
    <property type="entry name" value="TRANSCRIPTIONAL REGULATORY PROTEIN"/>
    <property type="match status" value="1"/>
</dbReference>
<dbReference type="SUPFAM" id="SSF46785">
    <property type="entry name" value="Winged helix' DNA-binding domain"/>
    <property type="match status" value="1"/>
</dbReference>
<dbReference type="AlphaFoldDB" id="A0A979G8C9"/>
<dbReference type="PROSITE" id="PS51118">
    <property type="entry name" value="HTH_HXLR"/>
    <property type="match status" value="1"/>
</dbReference>
<dbReference type="OrthoDB" id="2619345at2"/>
<dbReference type="Proteomes" id="UP000002215">
    <property type="component" value="Chromosome"/>
</dbReference>
<accession>A0A979G8C9</accession>
<sequence>MTEELCPKRDIMAIHDAMDVLNGKWKISIISSMCYYNERRFSDILNDLHGISNKQLSKELKDLEENKLVRRTVLDTQPVSVKYNLTEYGWSLQNLIYDLSDWGKKHREVIVRDWQDNTQNKPTQP</sequence>
<gene>
    <name evidence="5" type="ordered locus">Cpin_5131</name>
</gene>
<name>A0A979G8C9_CHIPD</name>
<dbReference type="InterPro" id="IPR036390">
    <property type="entry name" value="WH_DNA-bd_sf"/>
</dbReference>
<evidence type="ECO:0000256" key="1">
    <source>
        <dbReference type="ARBA" id="ARBA00023015"/>
    </source>
</evidence>
<dbReference type="RefSeq" id="WP_012792731.1">
    <property type="nucleotide sequence ID" value="NC_013132.1"/>
</dbReference>
<organism evidence="5 6">
    <name type="scientific">Chitinophaga pinensis (strain ATCC 43595 / DSM 2588 / LMG 13176 / NBRC 15968 / NCIMB 11800 / UQM 2034)</name>
    <dbReference type="NCBI Taxonomy" id="485918"/>
    <lineage>
        <taxon>Bacteria</taxon>
        <taxon>Pseudomonadati</taxon>
        <taxon>Bacteroidota</taxon>
        <taxon>Chitinophagia</taxon>
        <taxon>Chitinophagales</taxon>
        <taxon>Chitinophagaceae</taxon>
        <taxon>Chitinophaga</taxon>
    </lineage>
</organism>
<dbReference type="InterPro" id="IPR036388">
    <property type="entry name" value="WH-like_DNA-bd_sf"/>
</dbReference>
<dbReference type="GO" id="GO:0003677">
    <property type="term" value="F:DNA binding"/>
    <property type="evidence" value="ECO:0007669"/>
    <property type="project" value="UniProtKB-KW"/>
</dbReference>
<keyword evidence="2" id="KW-0238">DNA-binding</keyword>
<evidence type="ECO:0000256" key="3">
    <source>
        <dbReference type="ARBA" id="ARBA00023163"/>
    </source>
</evidence>
<dbReference type="Gene3D" id="1.10.10.10">
    <property type="entry name" value="Winged helix-like DNA-binding domain superfamily/Winged helix DNA-binding domain"/>
    <property type="match status" value="1"/>
</dbReference>
<dbReference type="InterPro" id="IPR002577">
    <property type="entry name" value="HTH_HxlR"/>
</dbReference>
<protein>
    <submittedName>
        <fullName evidence="5">Transcriptional regulator, HxlR family</fullName>
    </submittedName>
</protein>
<dbReference type="PANTHER" id="PTHR33204">
    <property type="entry name" value="TRANSCRIPTIONAL REGULATOR, MARR FAMILY"/>
    <property type="match status" value="1"/>
</dbReference>
<keyword evidence="3" id="KW-0804">Transcription</keyword>
<keyword evidence="1" id="KW-0805">Transcription regulation</keyword>
<reference evidence="6" key="1">
    <citation type="submission" date="2009-08" db="EMBL/GenBank/DDBJ databases">
        <title>The complete genome of Chitinophaga pinensis DSM 2588.</title>
        <authorList>
            <consortium name="US DOE Joint Genome Institute (JGI-PGF)"/>
            <person name="Lucas S."/>
            <person name="Copeland A."/>
            <person name="Lapidus A."/>
            <person name="Glavina del Rio T."/>
            <person name="Dalin E."/>
            <person name="Tice H."/>
            <person name="Bruce D."/>
            <person name="Goodwin L."/>
            <person name="Pitluck S."/>
            <person name="Kyrpides N."/>
            <person name="Mavromatis K."/>
            <person name="Ivanova N."/>
            <person name="Mikhailova N."/>
            <person name="Sims D."/>
            <person name="Meinche L."/>
            <person name="Brettin T."/>
            <person name="Detter J.C."/>
            <person name="Han C."/>
            <person name="Larimer F."/>
            <person name="Land M."/>
            <person name="Hauser L."/>
            <person name="Markowitz V."/>
            <person name="Cheng J.-F."/>
            <person name="Hugenholtz P."/>
            <person name="Woyke T."/>
            <person name="Wu D."/>
            <person name="Spring S."/>
            <person name="Klenk H.-P."/>
            <person name="Eisen J.A."/>
        </authorList>
    </citation>
    <scope>NUCLEOTIDE SEQUENCE [LARGE SCALE GENOMIC DNA]</scope>
    <source>
        <strain evidence="6">ATCC 43595 / DSM 2588 / LMG 13176 / NBRC 15968 / NCIMB 11800 / UQM 2034</strain>
    </source>
</reference>